<gene>
    <name evidence="1" type="ORF">CIRG_04764</name>
</gene>
<accession>A0A0J6YDT9</accession>
<dbReference type="AlphaFoldDB" id="A0A0J6YDT9"/>
<dbReference type="EMBL" id="DS028095">
    <property type="protein sequence ID" value="KMP05083.1"/>
    <property type="molecule type" value="Genomic_DNA"/>
</dbReference>
<protein>
    <submittedName>
        <fullName evidence="1">Uncharacterized protein</fullName>
    </submittedName>
</protein>
<dbReference type="Proteomes" id="UP000054565">
    <property type="component" value="Unassembled WGS sequence"/>
</dbReference>
<reference evidence="2" key="1">
    <citation type="journal article" date="2010" name="Genome Res.">
        <title>Population genomic sequencing of Coccidioides fungi reveals recent hybridization and transposon control.</title>
        <authorList>
            <person name="Neafsey D.E."/>
            <person name="Barker B.M."/>
            <person name="Sharpton T.J."/>
            <person name="Stajich J.E."/>
            <person name="Park D.J."/>
            <person name="Whiston E."/>
            <person name="Hung C.-Y."/>
            <person name="McMahan C."/>
            <person name="White J."/>
            <person name="Sykes S."/>
            <person name="Heiman D."/>
            <person name="Young S."/>
            <person name="Zeng Q."/>
            <person name="Abouelleil A."/>
            <person name="Aftuck L."/>
            <person name="Bessette D."/>
            <person name="Brown A."/>
            <person name="FitzGerald M."/>
            <person name="Lui A."/>
            <person name="Macdonald J.P."/>
            <person name="Priest M."/>
            <person name="Orbach M.J."/>
            <person name="Galgiani J.N."/>
            <person name="Kirkland T.N."/>
            <person name="Cole G.T."/>
            <person name="Birren B.W."/>
            <person name="Henn M.R."/>
            <person name="Taylor J.W."/>
            <person name="Rounsley S.D."/>
        </authorList>
    </citation>
    <scope>NUCLEOTIDE SEQUENCE [LARGE SCALE GENOMIC DNA]</scope>
    <source>
        <strain evidence="2">RMSCC 2394</strain>
    </source>
</reference>
<sequence length="83" mass="9268">MFKATLDMETKLFVKVHVHILSRQPDSPVVASTSCQTLTGSTDSPAKVWREEWVDRVELETDDQEDDDLLCVAKKRSFGGDGA</sequence>
<name>A0A0J6YDT9_COCIT</name>
<proteinExistence type="predicted"/>
<evidence type="ECO:0000313" key="2">
    <source>
        <dbReference type="Proteomes" id="UP000054565"/>
    </source>
</evidence>
<evidence type="ECO:0000313" key="1">
    <source>
        <dbReference type="EMBL" id="KMP05083.1"/>
    </source>
</evidence>
<organism evidence="1 2">
    <name type="scientific">Coccidioides immitis RMSCC 2394</name>
    <dbReference type="NCBI Taxonomy" id="404692"/>
    <lineage>
        <taxon>Eukaryota</taxon>
        <taxon>Fungi</taxon>
        <taxon>Dikarya</taxon>
        <taxon>Ascomycota</taxon>
        <taxon>Pezizomycotina</taxon>
        <taxon>Eurotiomycetes</taxon>
        <taxon>Eurotiomycetidae</taxon>
        <taxon>Onygenales</taxon>
        <taxon>Onygenaceae</taxon>
        <taxon>Coccidioides</taxon>
    </lineage>
</organism>